<protein>
    <submittedName>
        <fullName evidence="3">Gfo/Idh/MocA family oxidoreductase</fullName>
    </submittedName>
</protein>
<evidence type="ECO:0000259" key="2">
    <source>
        <dbReference type="Pfam" id="PF22725"/>
    </source>
</evidence>
<comment type="caution">
    <text evidence="3">The sequence shown here is derived from an EMBL/GenBank/DDBJ whole genome shotgun (WGS) entry which is preliminary data.</text>
</comment>
<accession>A0AA42DMX5</accession>
<evidence type="ECO:0000259" key="1">
    <source>
        <dbReference type="Pfam" id="PF01408"/>
    </source>
</evidence>
<dbReference type="AlphaFoldDB" id="A0AA42DMX5"/>
<organism evidence="3 4">
    <name type="scientific">Holtiella tumoricola</name>
    <dbReference type="NCBI Taxonomy" id="3018743"/>
    <lineage>
        <taxon>Bacteria</taxon>
        <taxon>Bacillati</taxon>
        <taxon>Bacillota</taxon>
        <taxon>Clostridia</taxon>
        <taxon>Lachnospirales</taxon>
        <taxon>Cellulosilyticaceae</taxon>
        <taxon>Holtiella</taxon>
    </lineage>
</organism>
<dbReference type="GO" id="GO:0000166">
    <property type="term" value="F:nucleotide binding"/>
    <property type="evidence" value="ECO:0007669"/>
    <property type="project" value="InterPro"/>
</dbReference>
<gene>
    <name evidence="3" type="ORF">PBV87_10040</name>
</gene>
<dbReference type="Pfam" id="PF01408">
    <property type="entry name" value="GFO_IDH_MocA"/>
    <property type="match status" value="1"/>
</dbReference>
<dbReference type="Pfam" id="PF22725">
    <property type="entry name" value="GFO_IDH_MocA_C3"/>
    <property type="match status" value="1"/>
</dbReference>
<feature type="domain" description="Gfo/Idh/MocA-like oxidoreductase N-terminal" evidence="1">
    <location>
        <begin position="7"/>
        <end position="126"/>
    </location>
</feature>
<proteinExistence type="predicted"/>
<dbReference type="PANTHER" id="PTHR43377">
    <property type="entry name" value="BILIVERDIN REDUCTASE A"/>
    <property type="match status" value="1"/>
</dbReference>
<sequence length="416" mass="46841">MKQITAIVVGAGPRCTLAYTSYALQNASEIKIVGVAEPLEDRRKTLQKLHNIPDENCFTSWEELLEKPKFADVAFICTQDKLHFAPAMEALERGYHLLLEKPISPVAEECIQIRDKAKEKDLNVVVCHVLRYTNLFRTLKEIVDSGRIGKLMSITHCENVYHIHYSHSYVRGPWQKASESAPMIMAKSCHDLDIIQWLCEDECTEISSFGSLSYFCEENAPIDAPSRCTDGCPHVHTCTYSAPRIYAKDKLWGTDYFSPNPMTSEEIMEHLKTSPFGKCAFKAGNDVVDHQVVNLNYKSGLTVSFTMCGFTKDFSRTMRLMGTHGEIRVLFGDEHVIEVYDFHSGRKDVIYTTQNHSGHGGGDHNLMNDFVNFIATGKPSPSITPIDISVESHLLALAAEASRVTGKTIKMKYFRK</sequence>
<dbReference type="RefSeq" id="WP_271012141.1">
    <property type="nucleotide sequence ID" value="NZ_JAQIFT010000040.1"/>
</dbReference>
<evidence type="ECO:0000313" key="4">
    <source>
        <dbReference type="Proteomes" id="UP001169242"/>
    </source>
</evidence>
<dbReference type="Proteomes" id="UP001169242">
    <property type="component" value="Unassembled WGS sequence"/>
</dbReference>
<dbReference type="InterPro" id="IPR036291">
    <property type="entry name" value="NAD(P)-bd_dom_sf"/>
</dbReference>
<dbReference type="InterPro" id="IPR055170">
    <property type="entry name" value="GFO_IDH_MocA-like_dom"/>
</dbReference>
<dbReference type="SUPFAM" id="SSF51735">
    <property type="entry name" value="NAD(P)-binding Rossmann-fold domains"/>
    <property type="match status" value="1"/>
</dbReference>
<dbReference type="PANTHER" id="PTHR43377:SF2">
    <property type="entry name" value="BINDING ROSSMANN FOLD OXIDOREDUCTASE, PUTATIVE (AFU_ORTHOLOGUE AFUA_4G00560)-RELATED"/>
    <property type="match status" value="1"/>
</dbReference>
<reference evidence="3" key="1">
    <citation type="journal article" date="2023" name="Int. J. Syst. Evol. Microbiol.">
        <title>&lt;i&gt;Holtiella tumoricola&lt;/i&gt; gen. nov. sp. nov., isolated from a human clinical sample.</title>
        <authorList>
            <person name="Allen-Vercoe E."/>
            <person name="Daigneault M.C."/>
            <person name="Vancuren S.J."/>
            <person name="Cochrane K."/>
            <person name="O'Neal L.L."/>
            <person name="Sankaranarayanan K."/>
            <person name="Lawson P.A."/>
        </authorList>
    </citation>
    <scope>NUCLEOTIDE SEQUENCE</scope>
    <source>
        <strain evidence="3">CC70A</strain>
    </source>
</reference>
<name>A0AA42DMX5_9FIRM</name>
<feature type="domain" description="GFO/IDH/MocA-like oxidoreductase" evidence="2">
    <location>
        <begin position="136"/>
        <end position="211"/>
    </location>
</feature>
<evidence type="ECO:0000313" key="3">
    <source>
        <dbReference type="EMBL" id="MDA3731817.1"/>
    </source>
</evidence>
<dbReference type="Gene3D" id="3.40.50.720">
    <property type="entry name" value="NAD(P)-binding Rossmann-like Domain"/>
    <property type="match status" value="1"/>
</dbReference>
<dbReference type="InterPro" id="IPR051450">
    <property type="entry name" value="Gfo/Idh/MocA_Oxidoreductases"/>
</dbReference>
<dbReference type="EMBL" id="JAQIFT010000040">
    <property type="protein sequence ID" value="MDA3731817.1"/>
    <property type="molecule type" value="Genomic_DNA"/>
</dbReference>
<keyword evidence="4" id="KW-1185">Reference proteome</keyword>
<dbReference type="SUPFAM" id="SSF55347">
    <property type="entry name" value="Glyceraldehyde-3-phosphate dehydrogenase-like, C-terminal domain"/>
    <property type="match status" value="1"/>
</dbReference>
<dbReference type="InterPro" id="IPR000683">
    <property type="entry name" value="Gfo/Idh/MocA-like_OxRdtase_N"/>
</dbReference>
<dbReference type="Gene3D" id="3.30.360.10">
    <property type="entry name" value="Dihydrodipicolinate Reductase, domain 2"/>
    <property type="match status" value="1"/>
</dbReference>